<protein>
    <submittedName>
        <fullName evidence="2">Glutathione S-transferase T3-like</fullName>
    </submittedName>
</protein>
<gene>
    <name evidence="2" type="ORF">C2845_PM08G23450</name>
</gene>
<sequence length="157" mass="17943">MAARASSWSNLLSNETDVEAPSLQIPIEGIANTPSGGKGSTKRSSNYTQQDEIQLCMSLESINTDTIVGNEQPGTAYWKRIAEHFHTNRTFQSDRSANSLEHRWDTIKKECSKFQALYEQVERWHPSGIPYKEHLNHFTLARYKRTRLFSFFTAGSK</sequence>
<dbReference type="AlphaFoldDB" id="A0A3L6QXG6"/>
<evidence type="ECO:0000256" key="1">
    <source>
        <dbReference type="SAM" id="MobiDB-lite"/>
    </source>
</evidence>
<keyword evidence="3" id="KW-1185">Reference proteome</keyword>
<dbReference type="OrthoDB" id="686919at2759"/>
<organism evidence="2 3">
    <name type="scientific">Panicum miliaceum</name>
    <name type="common">Proso millet</name>
    <name type="synonym">Broomcorn millet</name>
    <dbReference type="NCBI Taxonomy" id="4540"/>
    <lineage>
        <taxon>Eukaryota</taxon>
        <taxon>Viridiplantae</taxon>
        <taxon>Streptophyta</taxon>
        <taxon>Embryophyta</taxon>
        <taxon>Tracheophyta</taxon>
        <taxon>Spermatophyta</taxon>
        <taxon>Magnoliopsida</taxon>
        <taxon>Liliopsida</taxon>
        <taxon>Poales</taxon>
        <taxon>Poaceae</taxon>
        <taxon>PACMAD clade</taxon>
        <taxon>Panicoideae</taxon>
        <taxon>Panicodae</taxon>
        <taxon>Paniceae</taxon>
        <taxon>Panicinae</taxon>
        <taxon>Panicum</taxon>
        <taxon>Panicum sect. Panicum</taxon>
    </lineage>
</organism>
<evidence type="ECO:0000313" key="3">
    <source>
        <dbReference type="Proteomes" id="UP000275267"/>
    </source>
</evidence>
<dbReference type="EMBL" id="PQIB02000010">
    <property type="protein sequence ID" value="RLM91193.1"/>
    <property type="molecule type" value="Genomic_DNA"/>
</dbReference>
<evidence type="ECO:0000313" key="2">
    <source>
        <dbReference type="EMBL" id="RLM91193.1"/>
    </source>
</evidence>
<accession>A0A3L6QXG6</accession>
<dbReference type="PANTHER" id="PTHR45125:SF28">
    <property type="entry name" value="OS02G0603500 PROTEIN"/>
    <property type="match status" value="1"/>
</dbReference>
<dbReference type="STRING" id="4540.A0A3L6QXG6"/>
<dbReference type="PANTHER" id="PTHR45125">
    <property type="entry name" value="F21J9.4-RELATED"/>
    <property type="match status" value="1"/>
</dbReference>
<dbReference type="Proteomes" id="UP000275267">
    <property type="component" value="Unassembled WGS sequence"/>
</dbReference>
<dbReference type="GO" id="GO:0016740">
    <property type="term" value="F:transferase activity"/>
    <property type="evidence" value="ECO:0007669"/>
    <property type="project" value="UniProtKB-KW"/>
</dbReference>
<name>A0A3L6QXG6_PANMI</name>
<reference evidence="3" key="1">
    <citation type="journal article" date="2019" name="Nat. Commun.">
        <title>The genome of broomcorn millet.</title>
        <authorList>
            <person name="Zou C."/>
            <person name="Miki D."/>
            <person name="Li D."/>
            <person name="Tang Q."/>
            <person name="Xiao L."/>
            <person name="Rajput S."/>
            <person name="Deng P."/>
            <person name="Jia W."/>
            <person name="Huang R."/>
            <person name="Zhang M."/>
            <person name="Sun Y."/>
            <person name="Hu J."/>
            <person name="Fu X."/>
            <person name="Schnable P.S."/>
            <person name="Li F."/>
            <person name="Zhang H."/>
            <person name="Feng B."/>
            <person name="Zhu X."/>
            <person name="Liu R."/>
            <person name="Schnable J.C."/>
            <person name="Zhu J.-K."/>
            <person name="Zhang H."/>
        </authorList>
    </citation>
    <scope>NUCLEOTIDE SEQUENCE [LARGE SCALE GENOMIC DNA]</scope>
</reference>
<feature type="region of interest" description="Disordered" evidence="1">
    <location>
        <begin position="23"/>
        <end position="47"/>
    </location>
</feature>
<comment type="caution">
    <text evidence="2">The sequence shown here is derived from an EMBL/GenBank/DDBJ whole genome shotgun (WGS) entry which is preliminary data.</text>
</comment>
<proteinExistence type="predicted"/>